<keyword evidence="2" id="KW-0456">Lyase</keyword>
<comment type="caution">
    <text evidence="3">The sequence shown here is derived from an EMBL/GenBank/DDBJ whole genome shotgun (WGS) entry which is preliminary data.</text>
</comment>
<evidence type="ECO:0000313" key="3">
    <source>
        <dbReference type="EMBL" id="NYH94814.1"/>
    </source>
</evidence>
<dbReference type="Gene3D" id="3.90.226.10">
    <property type="entry name" value="2-enoyl-CoA Hydratase, Chain A, domain 1"/>
    <property type="match status" value="1"/>
</dbReference>
<dbReference type="InterPro" id="IPR014748">
    <property type="entry name" value="Enoyl-CoA_hydra_C"/>
</dbReference>
<dbReference type="Pfam" id="PF00378">
    <property type="entry name" value="ECH_1"/>
    <property type="match status" value="1"/>
</dbReference>
<accession>A0A7Y9XUG0</accession>
<dbReference type="Proteomes" id="UP000522081">
    <property type="component" value="Unassembled WGS sequence"/>
</dbReference>
<dbReference type="InterPro" id="IPR001753">
    <property type="entry name" value="Enoyl-CoA_hydra/iso"/>
</dbReference>
<keyword evidence="4" id="KW-1185">Reference proteome</keyword>
<dbReference type="CDD" id="cd06558">
    <property type="entry name" value="crotonase-like"/>
    <property type="match status" value="1"/>
</dbReference>
<name>A0A7Y9XUG0_9SPHN</name>
<organism evidence="3 4">
    <name type="scientific">Novosphingobium marinum</name>
    <dbReference type="NCBI Taxonomy" id="1514948"/>
    <lineage>
        <taxon>Bacteria</taxon>
        <taxon>Pseudomonadati</taxon>
        <taxon>Pseudomonadota</taxon>
        <taxon>Alphaproteobacteria</taxon>
        <taxon>Sphingomonadales</taxon>
        <taxon>Sphingomonadaceae</taxon>
        <taxon>Novosphingobium</taxon>
    </lineage>
</organism>
<comment type="similarity">
    <text evidence="1">Belongs to the enoyl-CoA hydratase/isomerase family.</text>
</comment>
<dbReference type="RefSeq" id="WP_179406762.1">
    <property type="nucleotide sequence ID" value="NZ_BMGF01000006.1"/>
</dbReference>
<evidence type="ECO:0000256" key="1">
    <source>
        <dbReference type="ARBA" id="ARBA00005254"/>
    </source>
</evidence>
<dbReference type="PANTHER" id="PTHR11941">
    <property type="entry name" value="ENOYL-COA HYDRATASE-RELATED"/>
    <property type="match status" value="1"/>
</dbReference>
<gene>
    <name evidence="3" type="ORF">FHS75_001133</name>
</gene>
<sequence>MSETNLDLESRLDDGVLFLTKQNEATSYGISLGIARALTEAMERAKADDAIRAVVIDAGGPGFHRGAVMVTELKPSLDELDDADFRDIVHRGQDLGRRISALPKPVIGIARAGALGGGLEQLLRCDFVYTLDDAQFSFPEVTLGFVAAWGGTQWGGRMMAMRRAQEFLLLGEAISGAAAAREGLVTRSFANAEALDAHLSSVLERLRYCSSASFAQTKRCLSAIWEGPLAQGEATEVDAEAIAMGTGDFRKAYAAWREGQVFNYASGKAEPRT</sequence>
<dbReference type="AlphaFoldDB" id="A0A7Y9XUG0"/>
<reference evidence="3 4" key="1">
    <citation type="submission" date="2020-07" db="EMBL/GenBank/DDBJ databases">
        <title>Genomic Encyclopedia of Type Strains, Phase IV (KMG-IV): sequencing the most valuable type-strain genomes for metagenomic binning, comparative biology and taxonomic classification.</title>
        <authorList>
            <person name="Goeker M."/>
        </authorList>
    </citation>
    <scope>NUCLEOTIDE SEQUENCE [LARGE SCALE GENOMIC DNA]</scope>
    <source>
        <strain evidence="3 4">DSM 29043</strain>
    </source>
</reference>
<proteinExistence type="inferred from homology"/>
<dbReference type="EMBL" id="JACBZF010000002">
    <property type="protein sequence ID" value="NYH94814.1"/>
    <property type="molecule type" value="Genomic_DNA"/>
</dbReference>
<evidence type="ECO:0000256" key="2">
    <source>
        <dbReference type="ARBA" id="ARBA00023239"/>
    </source>
</evidence>
<dbReference type="PANTHER" id="PTHR11941:SF54">
    <property type="entry name" value="ENOYL-COA HYDRATASE, MITOCHONDRIAL"/>
    <property type="match status" value="1"/>
</dbReference>
<protein>
    <submittedName>
        <fullName evidence="3">Enoyl-CoA hydratase/carnithine racemase</fullName>
    </submittedName>
</protein>
<dbReference type="GO" id="GO:0006635">
    <property type="term" value="P:fatty acid beta-oxidation"/>
    <property type="evidence" value="ECO:0007669"/>
    <property type="project" value="TreeGrafter"/>
</dbReference>
<evidence type="ECO:0000313" key="4">
    <source>
        <dbReference type="Proteomes" id="UP000522081"/>
    </source>
</evidence>
<dbReference type="Gene3D" id="1.10.12.10">
    <property type="entry name" value="Lyase 2-enoyl-coa Hydratase, Chain A, domain 2"/>
    <property type="match status" value="1"/>
</dbReference>
<dbReference type="SUPFAM" id="SSF52096">
    <property type="entry name" value="ClpP/crotonase"/>
    <property type="match status" value="1"/>
</dbReference>
<dbReference type="InterPro" id="IPR029045">
    <property type="entry name" value="ClpP/crotonase-like_dom_sf"/>
</dbReference>
<dbReference type="GO" id="GO:0016829">
    <property type="term" value="F:lyase activity"/>
    <property type="evidence" value="ECO:0007669"/>
    <property type="project" value="UniProtKB-KW"/>
</dbReference>